<protein>
    <submittedName>
        <fullName evidence="1">Uncharacterized protein</fullName>
    </submittedName>
</protein>
<keyword evidence="3" id="KW-1185">Reference proteome</keyword>
<evidence type="ECO:0000313" key="3">
    <source>
        <dbReference type="Proteomes" id="UP000756710"/>
    </source>
</evidence>
<sequence>MTIYSQHANRGKTQILATYEGPDGVVSKTVTSLDDSHLAVPIVDALNRISAFATVPVSVHDRREQRVHYYPRKHLSALTDAAARADLLCGAHSLWYEYVCLRLHQALADLENALVAVPDTVSRAIRSELELEEAELCAALDDFSGTFSGPETENARHWVFGHPFVKFDDGMDTLSDEAREQLDRREAGFTTQEREKAVADLRVLVTAHSRCTGTWASLDDPSREIFAEPYDSDGFYLTVQAPEPDDDDSLWEIEIGRWEPDDPDEEYGEHSSATGSAVIGCAPPAAPDADEIAHLLKSVGEKPLLLTEWAETPVGTALAGTTIVVTERYDS</sequence>
<evidence type="ECO:0000313" key="2">
    <source>
        <dbReference type="EMBL" id="MBP2059788.1"/>
    </source>
</evidence>
<dbReference type="AlphaFoldDB" id="A0A061A1N3"/>
<dbReference type="EMBL" id="JAGGLR010000002">
    <property type="protein sequence ID" value="MBP2059788.1"/>
    <property type="molecule type" value="Genomic_DNA"/>
</dbReference>
<name>A0A061A1N3_9ACTN</name>
<organism evidence="1">
    <name type="scientific">Streptomyces iranensis</name>
    <dbReference type="NCBI Taxonomy" id="576784"/>
    <lineage>
        <taxon>Bacteria</taxon>
        <taxon>Bacillati</taxon>
        <taxon>Actinomycetota</taxon>
        <taxon>Actinomycetes</taxon>
        <taxon>Kitasatosporales</taxon>
        <taxon>Streptomycetaceae</taxon>
        <taxon>Streptomyces</taxon>
        <taxon>Streptomyces violaceusniger group</taxon>
    </lineage>
</organism>
<dbReference type="RefSeq" id="WP_044579046.1">
    <property type="nucleotide sequence ID" value="NZ_BAABDR010000073.1"/>
</dbReference>
<dbReference type="EMBL" id="LK022848">
    <property type="protein sequence ID" value="CDR14934.1"/>
    <property type="molecule type" value="Genomic_DNA"/>
</dbReference>
<evidence type="ECO:0000313" key="1">
    <source>
        <dbReference type="EMBL" id="CDR14934.1"/>
    </source>
</evidence>
<gene>
    <name evidence="2" type="ORF">J2Z30_000786</name>
    <name evidence="1" type="ORF">SIRAN8506</name>
</gene>
<accession>A0A061A1N3</accession>
<dbReference type="Proteomes" id="UP000756710">
    <property type="component" value="Unassembled WGS sequence"/>
</dbReference>
<dbReference type="GeneID" id="32468612"/>
<reference evidence="1" key="1">
    <citation type="submission" date="2014-05" db="EMBL/GenBank/DDBJ databases">
        <authorList>
            <person name="Horn Fabian"/>
        </authorList>
    </citation>
    <scope>NUCLEOTIDE SEQUENCE</scope>
</reference>
<proteinExistence type="predicted"/>
<dbReference type="HOGENOM" id="CLU_839162_0_0_11"/>
<reference evidence="2 3" key="2">
    <citation type="submission" date="2021-03" db="EMBL/GenBank/DDBJ databases">
        <title>Genomic Encyclopedia of Type Strains, Phase IV (KMG-IV): sequencing the most valuable type-strain genomes for metagenomic binning, comparative biology and taxonomic classification.</title>
        <authorList>
            <person name="Goeker M."/>
        </authorList>
    </citation>
    <scope>NUCLEOTIDE SEQUENCE [LARGE SCALE GENOMIC DNA]</scope>
    <source>
        <strain evidence="2 3">DSM 41954</strain>
    </source>
</reference>